<proteinExistence type="predicted"/>
<gene>
    <name evidence="2" type="ORF">HPT30_13715</name>
</gene>
<comment type="caution">
    <text evidence="2">The sequence shown here is derived from an EMBL/GenBank/DDBJ whole genome shotgun (WGS) entry which is preliminary data.</text>
</comment>
<reference evidence="2" key="1">
    <citation type="submission" date="2020-06" db="EMBL/GenBank/DDBJ databases">
        <title>Paenibacillus sp. nov., isolated from soil.</title>
        <authorList>
            <person name="Seo Y.L."/>
        </authorList>
    </citation>
    <scope>NUCLEOTIDE SEQUENCE [LARGE SCALE GENOMIC DNA]</scope>
    <source>
        <strain evidence="2">JW14</strain>
    </source>
</reference>
<accession>A0A850EQ50</accession>
<protein>
    <recommendedName>
        <fullName evidence="4">RNA polymerase subunit sigma</fullName>
    </recommendedName>
</protein>
<dbReference type="Proteomes" id="UP000564806">
    <property type="component" value="Unassembled WGS sequence"/>
</dbReference>
<dbReference type="EMBL" id="JABWCS010000208">
    <property type="protein sequence ID" value="NUU61394.1"/>
    <property type="molecule type" value="Genomic_DNA"/>
</dbReference>
<keyword evidence="3" id="KW-1185">Reference proteome</keyword>
<name>A0A850EQ50_9BACL</name>
<evidence type="ECO:0000313" key="3">
    <source>
        <dbReference type="Proteomes" id="UP000564806"/>
    </source>
</evidence>
<organism evidence="2 3">
    <name type="scientific">Paenibacillus agri</name>
    <dbReference type="NCBI Taxonomy" id="2744309"/>
    <lineage>
        <taxon>Bacteria</taxon>
        <taxon>Bacillati</taxon>
        <taxon>Bacillota</taxon>
        <taxon>Bacilli</taxon>
        <taxon>Bacillales</taxon>
        <taxon>Paenibacillaceae</taxon>
        <taxon>Paenibacillus</taxon>
    </lineage>
</organism>
<dbReference type="RefSeq" id="WP_175371921.1">
    <property type="nucleotide sequence ID" value="NZ_JABWCS010000208.1"/>
</dbReference>
<sequence length="103" mass="11306">MSLKPVELQIAVPRTTEAGRIQNELQHRPAADQQQLAAQNVKQSQEMTQRTGEVDDPSEPALRDDGGRGNNPGGHSSQEKGHKSDGSRDAEHPYKGRRIDLSL</sequence>
<evidence type="ECO:0000313" key="2">
    <source>
        <dbReference type="EMBL" id="NUU61394.1"/>
    </source>
</evidence>
<feature type="region of interest" description="Disordered" evidence="1">
    <location>
        <begin position="1"/>
        <end position="103"/>
    </location>
</feature>
<evidence type="ECO:0008006" key="4">
    <source>
        <dbReference type="Google" id="ProtNLM"/>
    </source>
</evidence>
<dbReference type="AlphaFoldDB" id="A0A850EQ50"/>
<feature type="compositionally biased region" description="Polar residues" evidence="1">
    <location>
        <begin position="32"/>
        <end position="51"/>
    </location>
</feature>
<feature type="compositionally biased region" description="Basic and acidic residues" evidence="1">
    <location>
        <begin position="77"/>
        <end position="103"/>
    </location>
</feature>
<evidence type="ECO:0000256" key="1">
    <source>
        <dbReference type="SAM" id="MobiDB-lite"/>
    </source>
</evidence>